<evidence type="ECO:0000256" key="9">
    <source>
        <dbReference type="SAM" id="MobiDB-lite"/>
    </source>
</evidence>
<keyword evidence="2 8" id="KW-0690">Ribosome biogenesis</keyword>
<feature type="compositionally biased region" description="Acidic residues" evidence="9">
    <location>
        <begin position="949"/>
        <end position="958"/>
    </location>
</feature>
<evidence type="ECO:0000256" key="5">
    <source>
        <dbReference type="ARBA" id="ARBA00022679"/>
    </source>
</evidence>
<dbReference type="Gene3D" id="2.30.30.140">
    <property type="match status" value="1"/>
</dbReference>
<dbReference type="InterPro" id="IPR012920">
    <property type="entry name" value="rRNA_MeTfrase_SPB1-like_C"/>
</dbReference>
<dbReference type="InterPro" id="IPR029063">
    <property type="entry name" value="SAM-dependent_MTases_sf"/>
</dbReference>
<dbReference type="GO" id="GO:0000463">
    <property type="term" value="P:maturation of LSU-rRNA from tricistronic rRNA transcript (SSU-rRNA, 5.8S rRNA, LSU-rRNA)"/>
    <property type="evidence" value="ECO:0007669"/>
    <property type="project" value="TreeGrafter"/>
</dbReference>
<keyword evidence="4 8" id="KW-0489">Methyltransferase</keyword>
<feature type="domain" description="Ribosomal RNA methyltransferase SPB1-like C-terminal" evidence="12">
    <location>
        <begin position="1065"/>
        <end position="1254"/>
    </location>
</feature>
<keyword evidence="3 8" id="KW-0698">rRNA processing</keyword>
<dbReference type="SUPFAM" id="SSF54160">
    <property type="entry name" value="Chromo domain-like"/>
    <property type="match status" value="1"/>
</dbReference>
<dbReference type="HAMAP" id="MF_01547">
    <property type="entry name" value="RNA_methyltr_E"/>
    <property type="match status" value="1"/>
</dbReference>
<dbReference type="GO" id="GO:0016435">
    <property type="term" value="F:rRNA (guanine) methyltransferase activity"/>
    <property type="evidence" value="ECO:0007669"/>
    <property type="project" value="TreeGrafter"/>
</dbReference>
<evidence type="ECO:0000256" key="1">
    <source>
        <dbReference type="ARBA" id="ARBA00004604"/>
    </source>
</evidence>
<feature type="region of interest" description="Disordered" evidence="9">
    <location>
        <begin position="799"/>
        <end position="823"/>
    </location>
</feature>
<keyword evidence="6 8" id="KW-0949">S-adenosyl-L-methionine</keyword>
<dbReference type="PANTHER" id="PTHR10920">
    <property type="entry name" value="RIBOSOMAL RNA METHYLTRANSFERASE"/>
    <property type="match status" value="1"/>
</dbReference>
<dbReference type="EC" id="2.1.1.-" evidence="8"/>
<feature type="domain" description="DUF3381" evidence="13">
    <location>
        <begin position="709"/>
        <end position="853"/>
    </location>
</feature>
<feature type="domain" description="MRG" evidence="11">
    <location>
        <begin position="229"/>
        <end position="380"/>
    </location>
</feature>
<accession>A0A0N5C310</accession>
<feature type="region of interest" description="Disordered" evidence="9">
    <location>
        <begin position="1246"/>
        <end position="1276"/>
    </location>
</feature>
<dbReference type="FunFam" id="3.40.50.150:FF:000004">
    <property type="entry name" value="AdoMet-dependent rRNA methyltransferase SPB1"/>
    <property type="match status" value="1"/>
</dbReference>
<evidence type="ECO:0000259" key="12">
    <source>
        <dbReference type="Pfam" id="PF07780"/>
    </source>
</evidence>
<dbReference type="HAMAP" id="MF_03163">
    <property type="entry name" value="RNA_methyltr_E_SPB1"/>
    <property type="match status" value="1"/>
</dbReference>
<protein>
    <recommendedName>
        <fullName evidence="8">Putative rRNA methyltransferase</fullName>
        <ecNumber evidence="8">2.1.1.-</ecNumber>
    </recommendedName>
    <alternativeName>
        <fullName evidence="8">2'-O-ribose RNA methyltransferase SPB1 homolog</fullName>
    </alternativeName>
</protein>
<dbReference type="Pfam" id="PF01728">
    <property type="entry name" value="FtsJ"/>
    <property type="match status" value="1"/>
</dbReference>
<dbReference type="Pfam" id="PF05712">
    <property type="entry name" value="MRG"/>
    <property type="match status" value="1"/>
</dbReference>
<dbReference type="GO" id="GO:0008650">
    <property type="term" value="F:rRNA (uridine-2'-O-)-methyltransferase activity"/>
    <property type="evidence" value="ECO:0007669"/>
    <property type="project" value="TreeGrafter"/>
</dbReference>
<dbReference type="SUPFAM" id="SSF53335">
    <property type="entry name" value="S-adenosyl-L-methionine-dependent methyltransferases"/>
    <property type="match status" value="1"/>
</dbReference>
<evidence type="ECO:0000259" key="11">
    <source>
        <dbReference type="Pfam" id="PF05712"/>
    </source>
</evidence>
<organism evidence="14 15">
    <name type="scientific">Strongyloides papillosus</name>
    <name type="common">Intestinal threadworm</name>
    <dbReference type="NCBI Taxonomy" id="174720"/>
    <lineage>
        <taxon>Eukaryota</taxon>
        <taxon>Metazoa</taxon>
        <taxon>Ecdysozoa</taxon>
        <taxon>Nematoda</taxon>
        <taxon>Chromadorea</taxon>
        <taxon>Rhabditida</taxon>
        <taxon>Tylenchina</taxon>
        <taxon>Panagrolaimomorpha</taxon>
        <taxon>Strongyloidoidea</taxon>
        <taxon>Strongyloididae</taxon>
        <taxon>Strongyloides</taxon>
    </lineage>
</organism>
<feature type="compositionally biased region" description="Basic and acidic residues" evidence="9">
    <location>
        <begin position="960"/>
        <end position="975"/>
    </location>
</feature>
<feature type="active site" description="Proton acceptor" evidence="8">
    <location>
        <position position="633"/>
    </location>
</feature>
<feature type="region of interest" description="Disordered" evidence="9">
    <location>
        <begin position="900"/>
        <end position="980"/>
    </location>
</feature>
<sequence>MEEFINSLNDGDEAYCLHEGKYYKIKVLSVTGTGTDKCFKIHYDGWNSRHDEKISFHQALSRISSTYSKTEPIITEVKQAKIIAKPIDELIDKESLSMELQLAYALFGENKSSSEDEEEPTKESGEGVPKLAKYDSITSQSWNGVFFWNLPKYFLFLNDFPFHEKFICNEDRAFLKEMREMNFDGMIKYFKIDIVKDNEDDIINHLECPHCSYTCDEENMPPSLKEQITSNLLYIPKSLRKVVKKVSNLKKSLGVIKLPTRYPIFRILYDFYNEEIRQKIIQNTPICPLYQYVAPTVEGIFKKIMVLRLLFDLYLPTRLLYRHERIQLTDRYHPDFLSSLLEQRCYIEYSRLYDYEHFIRFFISLRQAGSSKRVREKQCKRESICSDEEDLENEEVDEEEDEDDVSECSVNTLESIVEDPTETPGLFILCQKILNFLVEKKDLYSLKAEEYTFLDPYLVREIDDATVFSGKRNKEKSGKKSKVGKQRKDNFYHLANETGYRSRAAFKLLQLNKRFEFLQNSRALVDLCAAPGGWLQVASQTMPPSSICIGVDLDPIKPIKNCITFQGDITHESTRQRIRRELNTWLADTVIHDGAPNVGMNWIHDAFQQNCLVLMALKLATQVLKKNGYFVTKVFRSADHQSLVGVFDKLFRAVHIWKPAASRLESAEIFMVCEGYKKPAKVPPELLDPKQVDEDLMGETLKNQIISRKSKKIKALGYDSNNITQYNEVKLSDYLSSADHILTIAKASRIVIDDPRWESDPLTTDTIKELINDIKLLGPSDLRVIFKWRRAILDKIAKEKKESEESEQPHELTEEEKAELEKQEVNKQIEALVSEEKAADKRKRRRENRMKSKFEEAKKLDMVHEGDAMMLSDDVNLFSLAKIRKKIDLQKIVDVNAPMPEVESDKEDDGIKVMDSDDDVAQYASGDDDEDLENGAWETLKEKDNDKEEDKEEDDLSDNELLHTDETGLTKEQRKAARASTWLNRDGISELLNDEDDDDDEDIEAVEKVAPAQTPIVDFEKSSRGKRKLIFKDQDAWSDDEKETFGDEEKIYHSDDETKFFGEDDRIAKRSTDEEKGPKSKKIKLTPQQLALGEELIYSSKRRSQLEDWSWNRYTNNDTNLPDWFVKEEKKHCVKPLPVTKEQVQYYKNKAKEINVRTIKKVAEAKARKKRRMEMRMEKAKKHAENILGNETLEHAEKVKELQKTYKKAMKKERRRVQLCVMTKGKRGKVNRPRGPYKCVDARLKKDMRAEKVRKTREKKHGKVKVKATNKNSKKR</sequence>
<dbReference type="InterPro" id="IPR038217">
    <property type="entry name" value="MRG_C_sf"/>
</dbReference>
<comment type="similarity">
    <text evidence="8">Belongs to the class I-like SAM-binding methyltransferase superfamily. RNA methyltransferase RlmE family. SPB1 subfamily.</text>
</comment>
<feature type="compositionally biased region" description="Basic residues" evidence="9">
    <location>
        <begin position="1254"/>
        <end position="1276"/>
    </location>
</feature>
<feature type="compositionally biased region" description="Basic and acidic residues" evidence="9">
    <location>
        <begin position="939"/>
        <end position="948"/>
    </location>
</feature>
<dbReference type="STRING" id="174720.A0A0N5C310"/>
<dbReference type="Proteomes" id="UP000046392">
    <property type="component" value="Unplaced"/>
</dbReference>
<evidence type="ECO:0000313" key="15">
    <source>
        <dbReference type="WBParaSite" id="SPAL_0001236500.1"/>
    </source>
</evidence>
<comment type="subcellular location">
    <subcellularLocation>
        <location evidence="1 8">Nucleus</location>
        <location evidence="1 8">Nucleolus</location>
    </subcellularLocation>
</comment>
<dbReference type="WBParaSite" id="SPAL_0001236500.1">
    <property type="protein sequence ID" value="SPAL_0001236500.1"/>
    <property type="gene ID" value="SPAL_0001236500"/>
</dbReference>
<evidence type="ECO:0000256" key="4">
    <source>
        <dbReference type="ARBA" id="ARBA00022603"/>
    </source>
</evidence>
<dbReference type="InterPro" id="IPR002877">
    <property type="entry name" value="RNA_MeTrfase_FtsJ_dom"/>
</dbReference>
<dbReference type="GO" id="GO:0005730">
    <property type="term" value="C:nucleolus"/>
    <property type="evidence" value="ECO:0007669"/>
    <property type="project" value="UniProtKB-SubCell"/>
</dbReference>
<feature type="compositionally biased region" description="Acidic residues" evidence="9">
    <location>
        <begin position="916"/>
        <end position="933"/>
    </location>
</feature>
<dbReference type="InterPro" id="IPR028589">
    <property type="entry name" value="SPB1-like"/>
</dbReference>
<dbReference type="InterPro" id="IPR015507">
    <property type="entry name" value="rRNA-MeTfrase_E"/>
</dbReference>
<dbReference type="GO" id="GO:0030687">
    <property type="term" value="C:preribosome, large subunit precursor"/>
    <property type="evidence" value="ECO:0007669"/>
    <property type="project" value="TreeGrafter"/>
</dbReference>
<dbReference type="Pfam" id="PF11861">
    <property type="entry name" value="DUF3381"/>
    <property type="match status" value="1"/>
</dbReference>
<keyword evidence="14" id="KW-1185">Reference proteome</keyword>
<feature type="binding site" evidence="8">
    <location>
        <position position="534"/>
    </location>
    <ligand>
        <name>S-adenosyl-L-methionine</name>
        <dbReference type="ChEBI" id="CHEBI:59789"/>
    </ligand>
</feature>
<feature type="compositionally biased region" description="Basic and acidic residues" evidence="9">
    <location>
        <begin position="1063"/>
        <end position="1078"/>
    </location>
</feature>
<evidence type="ECO:0000259" key="10">
    <source>
        <dbReference type="Pfam" id="PF01728"/>
    </source>
</evidence>
<comment type="function">
    <text evidence="8">Probable methyltransferase involved in the maturation of rRNA and in the biogenesis of ribosomal subunits.</text>
</comment>
<reference evidence="15" key="1">
    <citation type="submission" date="2017-02" db="UniProtKB">
        <authorList>
            <consortium name="WormBaseParasite"/>
        </authorList>
    </citation>
    <scope>IDENTIFICATION</scope>
</reference>
<proteinExistence type="inferred from homology"/>
<feature type="binding site" evidence="8">
    <location>
        <position position="568"/>
    </location>
    <ligand>
        <name>S-adenosyl-L-methionine</name>
        <dbReference type="ChEBI" id="CHEBI:59789"/>
    </ligand>
</feature>
<comment type="catalytic activity">
    <reaction evidence="8">
        <text>a ribonucleotide in rRNA + S-adenosyl-L-methionine = a 2'-O-methylribonucleotide in rRNA + S-adenosyl-L-homocysteine + H(+)</text>
        <dbReference type="Rhea" id="RHEA:48628"/>
        <dbReference type="Rhea" id="RHEA-COMP:12164"/>
        <dbReference type="Rhea" id="RHEA-COMP:12165"/>
        <dbReference type="ChEBI" id="CHEBI:15378"/>
        <dbReference type="ChEBI" id="CHEBI:57856"/>
        <dbReference type="ChEBI" id="CHEBI:59789"/>
        <dbReference type="ChEBI" id="CHEBI:90675"/>
        <dbReference type="ChEBI" id="CHEBI:90676"/>
    </reaction>
</comment>
<evidence type="ECO:0000256" key="6">
    <source>
        <dbReference type="ARBA" id="ARBA00022691"/>
    </source>
</evidence>
<evidence type="ECO:0000313" key="14">
    <source>
        <dbReference type="Proteomes" id="UP000046392"/>
    </source>
</evidence>
<feature type="compositionally biased region" description="Basic and acidic residues" evidence="9">
    <location>
        <begin position="799"/>
        <end position="812"/>
    </location>
</feature>
<name>A0A0N5C310_STREA</name>
<keyword evidence="5 8" id="KW-0808">Transferase</keyword>
<dbReference type="Gene3D" id="3.40.50.150">
    <property type="entry name" value="Vaccinia Virus protein VP39"/>
    <property type="match status" value="1"/>
</dbReference>
<dbReference type="InterPro" id="IPR024576">
    <property type="entry name" value="rRNA_MeTfrase_Spb1_DUF3381"/>
</dbReference>
<dbReference type="AlphaFoldDB" id="A0A0N5C310"/>
<dbReference type="GO" id="GO:0000466">
    <property type="term" value="P:maturation of 5.8S rRNA from tricistronic rRNA transcript (SSU-rRNA, 5.8S rRNA, LSU-rRNA)"/>
    <property type="evidence" value="ECO:0007669"/>
    <property type="project" value="TreeGrafter"/>
</dbReference>
<dbReference type="InterPro" id="IPR050082">
    <property type="entry name" value="RNA_methyltr_RlmE"/>
</dbReference>
<dbReference type="InterPro" id="IPR016197">
    <property type="entry name" value="Chromo-like_dom_sf"/>
</dbReference>
<dbReference type="Gene3D" id="1.10.274.30">
    <property type="entry name" value="MRG domain"/>
    <property type="match status" value="1"/>
</dbReference>
<feature type="binding site" evidence="8">
    <location>
        <position position="532"/>
    </location>
    <ligand>
        <name>S-adenosyl-L-methionine</name>
        <dbReference type="ChEBI" id="CHEBI:59789"/>
    </ligand>
</feature>
<feature type="domain" description="Ribosomal RNA methyltransferase FtsJ" evidence="10">
    <location>
        <begin position="500"/>
        <end position="676"/>
    </location>
</feature>
<feature type="binding site" evidence="8">
    <location>
        <position position="593"/>
    </location>
    <ligand>
        <name>S-adenosyl-L-methionine</name>
        <dbReference type="ChEBI" id="CHEBI:59789"/>
    </ligand>
</feature>
<evidence type="ECO:0000256" key="7">
    <source>
        <dbReference type="ARBA" id="ARBA00023242"/>
    </source>
</evidence>
<dbReference type="PANTHER" id="PTHR10920:SF13">
    <property type="entry name" value="PRE-RRNA 2'-O-RIBOSE RNA METHYLTRANSFERASE FTSJ3"/>
    <property type="match status" value="1"/>
</dbReference>
<evidence type="ECO:0000259" key="13">
    <source>
        <dbReference type="Pfam" id="PF11861"/>
    </source>
</evidence>
<keyword evidence="7 8" id="KW-0539">Nucleus</keyword>
<evidence type="ECO:0000256" key="8">
    <source>
        <dbReference type="HAMAP-Rule" id="MF_03163"/>
    </source>
</evidence>
<evidence type="ECO:0000256" key="2">
    <source>
        <dbReference type="ARBA" id="ARBA00022517"/>
    </source>
</evidence>
<feature type="region of interest" description="Disordered" evidence="9">
    <location>
        <begin position="1063"/>
        <end position="1083"/>
    </location>
</feature>
<dbReference type="Pfam" id="PF07780">
    <property type="entry name" value="Spb1_C"/>
    <property type="match status" value="1"/>
</dbReference>
<evidence type="ECO:0000256" key="3">
    <source>
        <dbReference type="ARBA" id="ARBA00022552"/>
    </source>
</evidence>
<feature type="binding site" evidence="8">
    <location>
        <position position="552"/>
    </location>
    <ligand>
        <name>S-adenosyl-L-methionine</name>
        <dbReference type="ChEBI" id="CHEBI:59789"/>
    </ligand>
</feature>
<dbReference type="InterPro" id="IPR026541">
    <property type="entry name" value="MRG_dom"/>
</dbReference>